<comment type="caution">
    <text evidence="3">The sequence shown here is derived from an EMBL/GenBank/DDBJ whole genome shotgun (WGS) entry which is preliminary data.</text>
</comment>
<dbReference type="EMBL" id="JABCUS010000013">
    <property type="protein sequence ID" value="NMX03666.1"/>
    <property type="molecule type" value="Genomic_DNA"/>
</dbReference>
<dbReference type="InterPro" id="IPR036291">
    <property type="entry name" value="NAD(P)-bd_dom_sf"/>
</dbReference>
<reference evidence="3 4" key="1">
    <citation type="submission" date="2020-04" db="EMBL/GenBank/DDBJ databases">
        <title>Antimicrobial susceptibility and clonality of vaginal-derived multi-drug resistant Mobiluncus isolates in China.</title>
        <authorList>
            <person name="Zhang X."/>
        </authorList>
    </citation>
    <scope>NUCLEOTIDE SEQUENCE [LARGE SCALE GENOMIC DNA]</scope>
    <source>
        <strain evidence="3 4">12</strain>
    </source>
</reference>
<dbReference type="Gene3D" id="3.40.50.720">
    <property type="entry name" value="NAD(P)-binding Rossmann-like Domain"/>
    <property type="match status" value="1"/>
</dbReference>
<dbReference type="PANTHER" id="PTHR43000">
    <property type="entry name" value="DTDP-D-GLUCOSE 4,6-DEHYDRATASE-RELATED"/>
    <property type="match status" value="1"/>
</dbReference>
<proteinExistence type="inferred from homology"/>
<organism evidence="3 4">
    <name type="scientific">Mobiluncus mulieris</name>
    <dbReference type="NCBI Taxonomy" id="2052"/>
    <lineage>
        <taxon>Bacteria</taxon>
        <taxon>Bacillati</taxon>
        <taxon>Actinomycetota</taxon>
        <taxon>Actinomycetes</taxon>
        <taxon>Actinomycetales</taxon>
        <taxon>Actinomycetaceae</taxon>
        <taxon>Mobiluncus</taxon>
    </lineage>
</organism>
<evidence type="ECO:0000313" key="3">
    <source>
        <dbReference type="EMBL" id="NMX03666.1"/>
    </source>
</evidence>
<evidence type="ECO:0000259" key="2">
    <source>
        <dbReference type="Pfam" id="PF01370"/>
    </source>
</evidence>
<name>A0A7Y0UTX9_9ACTO</name>
<dbReference type="SUPFAM" id="SSF51735">
    <property type="entry name" value="NAD(P)-binding Rossmann-fold domains"/>
    <property type="match status" value="1"/>
</dbReference>
<gene>
    <name evidence="3" type="ORF">HHJ77_06945</name>
</gene>
<dbReference type="Proteomes" id="UP000575397">
    <property type="component" value="Unassembled WGS sequence"/>
</dbReference>
<dbReference type="RefSeq" id="WP_169762776.1">
    <property type="nucleotide sequence ID" value="NZ_JABCUQ010000008.1"/>
</dbReference>
<comment type="similarity">
    <text evidence="1">Belongs to the NAD(P)-dependent epimerase/dehydratase family.</text>
</comment>
<accession>A0A7Y0UTX9</accession>
<evidence type="ECO:0000256" key="1">
    <source>
        <dbReference type="ARBA" id="ARBA00007637"/>
    </source>
</evidence>
<evidence type="ECO:0000313" key="4">
    <source>
        <dbReference type="Proteomes" id="UP000575397"/>
    </source>
</evidence>
<dbReference type="InterPro" id="IPR001509">
    <property type="entry name" value="Epimerase_deHydtase"/>
</dbReference>
<dbReference type="AlphaFoldDB" id="A0A7Y0UTX9"/>
<protein>
    <submittedName>
        <fullName evidence="3">NAD-dependent epimerase/dehydratase family protein</fullName>
    </submittedName>
</protein>
<dbReference type="Pfam" id="PF01370">
    <property type="entry name" value="Epimerase"/>
    <property type="match status" value="1"/>
</dbReference>
<feature type="domain" description="NAD-dependent epimerase/dehydratase" evidence="2">
    <location>
        <begin position="7"/>
        <end position="271"/>
    </location>
</feature>
<sequence>MTKTAWITGGAGFIGSALTTPLLQRYGRVVVIDNLLPQVHPQGKPALGFDIRAELVEADVRDSKLWHELASQMPPEVVVHLAAETGTGQSLTESSRHTSTNVLGTSLMLDALQAQKAFPKRILLCSSRAVYGEGMWVHEGSAEASSFYPGMRSSEMLGRGQWDFTDAKPLPMNAQNTQRNPESVYGVTKCAQEDLLSLWGDAFGVETVILRLQNVYGPGQTPDNPYTGIMSIFSRLAGQGKVIPLYEDGLMRRDFVYIDDVVTACLQALQIAQVPRYPLDIGSGIYTTVAEAARILAQIYNAPAPQVTGQWRHGDVRHAWADAQPAAEALNFRAQISLAQGLERLTDWIQGVVR</sequence>